<accession>Q55RK8</accession>
<accession>Q5KG16</accession>
<name>Q5KG16_CRYD1</name>
<reference evidence="1 2" key="1">
    <citation type="journal article" date="2005" name="Science">
        <title>The genome of the basidiomycetous yeast and human pathogen Cryptococcus neoformans.</title>
        <authorList>
            <person name="Loftus B.J."/>
            <person name="Fung E."/>
            <person name="Roncaglia P."/>
            <person name="Rowley D."/>
            <person name="Amedeo P."/>
            <person name="Bruno D."/>
            <person name="Vamathevan J."/>
            <person name="Miranda M."/>
            <person name="Anderson I.J."/>
            <person name="Fraser J.A."/>
            <person name="Allen J.E."/>
            <person name="Bosdet I.E."/>
            <person name="Brent M.R."/>
            <person name="Chiu R."/>
            <person name="Doering T.L."/>
            <person name="Donlin M.J."/>
            <person name="D'Souza C.A."/>
            <person name="Fox D.S."/>
            <person name="Grinberg V."/>
            <person name="Fu J."/>
            <person name="Fukushima M."/>
            <person name="Haas B.J."/>
            <person name="Huang J.C."/>
            <person name="Janbon G."/>
            <person name="Jones S.J."/>
            <person name="Koo H.L."/>
            <person name="Krzywinski M.I."/>
            <person name="Kwon-Chung J.K."/>
            <person name="Lengeler K.B."/>
            <person name="Maiti R."/>
            <person name="Marra M.A."/>
            <person name="Marra R.E."/>
            <person name="Mathewson C.A."/>
            <person name="Mitchell T.G."/>
            <person name="Pertea M."/>
            <person name="Riggs F.R."/>
            <person name="Salzberg S.L."/>
            <person name="Schein J.E."/>
            <person name="Shvartsbeyn A."/>
            <person name="Shin H."/>
            <person name="Shumway M."/>
            <person name="Specht C.A."/>
            <person name="Suh B.B."/>
            <person name="Tenney A."/>
            <person name="Utterback T.R."/>
            <person name="Wickes B.L."/>
            <person name="Wortman J.R."/>
            <person name="Wye N.H."/>
            <person name="Kronstad J.W."/>
            <person name="Lodge J.K."/>
            <person name="Heitman J."/>
            <person name="Davis R.W."/>
            <person name="Fraser C.M."/>
            <person name="Hyman R.W."/>
        </authorList>
    </citation>
    <scope>NUCLEOTIDE SEQUENCE [LARGE SCALE GENOMIC DNA]</scope>
    <source>
        <strain evidence="2">JEC21 / ATCC MYA-565</strain>
    </source>
</reference>
<evidence type="ECO:0000313" key="2">
    <source>
        <dbReference type="Proteomes" id="UP000002149"/>
    </source>
</evidence>
<dbReference type="GeneID" id="3257606"/>
<keyword evidence="2" id="KW-1185">Reference proteome</keyword>
<dbReference type="RefSeq" id="XP_024512968.1">
    <property type="nucleotide sequence ID" value="XM_024657309.1"/>
</dbReference>
<dbReference type="KEGG" id="cne:CNE05200"/>
<dbReference type="VEuPathDB" id="FungiDB:CNE05200"/>
<evidence type="ECO:0000313" key="1">
    <source>
        <dbReference type="EMBL" id="AAW43845.2"/>
    </source>
</evidence>
<protein>
    <submittedName>
        <fullName evidence="1">Expressed protein</fullName>
    </submittedName>
</protein>
<dbReference type="Proteomes" id="UP000002149">
    <property type="component" value="Chromosome 5"/>
</dbReference>
<dbReference type="EMBL" id="AE017345">
    <property type="protein sequence ID" value="AAW43845.2"/>
    <property type="molecule type" value="Genomic_DNA"/>
</dbReference>
<proteinExistence type="predicted"/>
<dbReference type="PaxDb" id="214684-Q5KG16"/>
<gene>
    <name evidence="1" type="ordered locus">CNE05200</name>
</gene>
<dbReference type="InParanoid" id="Q5KG16"/>
<sequence length="108" mass="12024">MTRLMALPQGMANLRWKCRSHPHLPQHFQRRQCAIRFSTSSAGSTLAPKKCRNCCEVSRKGGFKSLVLWAVLGKDTSYGMLEGRQGSGCDASSGSVKLQWSLYHHRTG</sequence>
<dbReference type="AlphaFoldDB" id="Q5KG16"/>
<dbReference type="HOGENOM" id="CLU_1594459_0_0_1"/>
<organism evidence="1 2">
    <name type="scientific">Cryptococcus deneoformans (strain JEC21 / ATCC MYA-565)</name>
    <name type="common">Cryptococcus neoformans var. neoformans serotype D</name>
    <dbReference type="NCBI Taxonomy" id="214684"/>
    <lineage>
        <taxon>Eukaryota</taxon>
        <taxon>Fungi</taxon>
        <taxon>Dikarya</taxon>
        <taxon>Basidiomycota</taxon>
        <taxon>Agaricomycotina</taxon>
        <taxon>Tremellomycetes</taxon>
        <taxon>Tremellales</taxon>
        <taxon>Cryptococcaceae</taxon>
        <taxon>Cryptococcus</taxon>
        <taxon>Cryptococcus neoformans species complex</taxon>
    </lineage>
</organism>